<dbReference type="AlphaFoldDB" id="A0A4Y2KET6"/>
<name>A0A4Y2KET6_ARAVE</name>
<gene>
    <name evidence="1" type="ORF">AVEN_217498_1</name>
</gene>
<protein>
    <submittedName>
        <fullName evidence="1">Uncharacterized protein</fullName>
    </submittedName>
</protein>
<organism evidence="1 2">
    <name type="scientific">Araneus ventricosus</name>
    <name type="common">Orbweaver spider</name>
    <name type="synonym">Epeira ventricosa</name>
    <dbReference type="NCBI Taxonomy" id="182803"/>
    <lineage>
        <taxon>Eukaryota</taxon>
        <taxon>Metazoa</taxon>
        <taxon>Ecdysozoa</taxon>
        <taxon>Arthropoda</taxon>
        <taxon>Chelicerata</taxon>
        <taxon>Arachnida</taxon>
        <taxon>Araneae</taxon>
        <taxon>Araneomorphae</taxon>
        <taxon>Entelegynae</taxon>
        <taxon>Araneoidea</taxon>
        <taxon>Araneidae</taxon>
        <taxon>Araneus</taxon>
    </lineage>
</organism>
<reference evidence="1 2" key="1">
    <citation type="journal article" date="2019" name="Sci. Rep.">
        <title>Orb-weaving spider Araneus ventricosus genome elucidates the spidroin gene catalogue.</title>
        <authorList>
            <person name="Kono N."/>
            <person name="Nakamura H."/>
            <person name="Ohtoshi R."/>
            <person name="Moran D.A.P."/>
            <person name="Shinohara A."/>
            <person name="Yoshida Y."/>
            <person name="Fujiwara M."/>
            <person name="Mori M."/>
            <person name="Tomita M."/>
            <person name="Arakawa K."/>
        </authorList>
    </citation>
    <scope>NUCLEOTIDE SEQUENCE [LARGE SCALE GENOMIC DNA]</scope>
</reference>
<accession>A0A4Y2KET6</accession>
<dbReference type="EMBL" id="BGPR01004468">
    <property type="protein sequence ID" value="GBM99972.1"/>
    <property type="molecule type" value="Genomic_DNA"/>
</dbReference>
<evidence type="ECO:0000313" key="2">
    <source>
        <dbReference type="Proteomes" id="UP000499080"/>
    </source>
</evidence>
<keyword evidence="2" id="KW-1185">Reference proteome</keyword>
<dbReference type="Proteomes" id="UP000499080">
    <property type="component" value="Unassembled WGS sequence"/>
</dbReference>
<comment type="caution">
    <text evidence="1">The sequence shown here is derived from an EMBL/GenBank/DDBJ whole genome shotgun (WGS) entry which is preliminary data.</text>
</comment>
<proteinExistence type="predicted"/>
<evidence type="ECO:0000313" key="1">
    <source>
        <dbReference type="EMBL" id="GBM99972.1"/>
    </source>
</evidence>
<dbReference type="OrthoDB" id="8063408at2759"/>
<dbReference type="PANTHER" id="PTHR46114:SF1">
    <property type="entry name" value="ZAD DOMAIN-CONTAINING PROTEIN"/>
    <property type="match status" value="1"/>
</dbReference>
<sequence>MFNTQHDVNEWRLFIDSSRRGFKAVLHHNGSKYASVPFGHSVHLKECYENLALILTGLKYKDSGWTICGDLKELSMVLRQQAGYIDDPCFLCECDSRDKKNHWIKKEWLHRKALKS</sequence>
<dbReference type="PANTHER" id="PTHR46114">
    <property type="entry name" value="APPLE DOMAIN-CONTAINING PROTEIN"/>
    <property type="match status" value="1"/>
</dbReference>